<accession>A0A7S2RLY8</accession>
<dbReference type="PROSITE" id="PS00455">
    <property type="entry name" value="AMP_BINDING"/>
    <property type="match status" value="1"/>
</dbReference>
<feature type="domain" description="AMP-binding enzyme C-terminal" evidence="6">
    <location>
        <begin position="425"/>
        <end position="500"/>
    </location>
</feature>
<dbReference type="InterPro" id="IPR045851">
    <property type="entry name" value="AMP-bd_C_sf"/>
</dbReference>
<evidence type="ECO:0008006" key="8">
    <source>
        <dbReference type="Google" id="ProtNLM"/>
    </source>
</evidence>
<dbReference type="InterPro" id="IPR045310">
    <property type="entry name" value="Pcs60-like"/>
</dbReference>
<dbReference type="Pfam" id="PF00501">
    <property type="entry name" value="AMP-binding"/>
    <property type="match status" value="1"/>
</dbReference>
<evidence type="ECO:0000256" key="1">
    <source>
        <dbReference type="ARBA" id="ARBA00006432"/>
    </source>
</evidence>
<dbReference type="Pfam" id="PF13193">
    <property type="entry name" value="AMP-binding_C"/>
    <property type="match status" value="1"/>
</dbReference>
<evidence type="ECO:0000313" key="7">
    <source>
        <dbReference type="EMBL" id="CAD9674985.1"/>
    </source>
</evidence>
<dbReference type="GO" id="GO:0031956">
    <property type="term" value="F:medium-chain fatty acid-CoA ligase activity"/>
    <property type="evidence" value="ECO:0007669"/>
    <property type="project" value="TreeGrafter"/>
</dbReference>
<feature type="domain" description="AMP-dependent synthetase/ligase" evidence="5">
    <location>
        <begin position="23"/>
        <end position="374"/>
    </location>
</feature>
<evidence type="ECO:0000256" key="2">
    <source>
        <dbReference type="ARBA" id="ARBA00022598"/>
    </source>
</evidence>
<dbReference type="GO" id="GO:0006631">
    <property type="term" value="P:fatty acid metabolic process"/>
    <property type="evidence" value="ECO:0007669"/>
    <property type="project" value="TreeGrafter"/>
</dbReference>
<dbReference type="SUPFAM" id="SSF56801">
    <property type="entry name" value="Acetyl-CoA synthetase-like"/>
    <property type="match status" value="1"/>
</dbReference>
<dbReference type="InterPro" id="IPR042099">
    <property type="entry name" value="ANL_N_sf"/>
</dbReference>
<evidence type="ECO:0000256" key="4">
    <source>
        <dbReference type="ARBA" id="ARBA00022840"/>
    </source>
</evidence>
<gene>
    <name evidence="7" type="ORF">QSP1433_LOCUS4896</name>
</gene>
<keyword evidence="3" id="KW-0547">Nucleotide-binding</keyword>
<dbReference type="Gene3D" id="3.40.50.12780">
    <property type="entry name" value="N-terminal domain of ligase-like"/>
    <property type="match status" value="1"/>
</dbReference>
<sequence>MSLSPLRTMRDVLGGGGPDSAAVCVIDNGRIETEWSRHELAGRVQKLGAQLQQFGIGPGDAVSIAMGNTKDYIVAFLAATWIRAIAAPLNPGYKTDEFSFFMEDAKSKVLIVEEGIGNKFAEKAAEKLKIPVWFYGNGESRTASKNLLSPYVIVDPPIPTDVALYLHTSGTTSRPKLVPLSHHNLCTSMGNIRNTYQLDHTDRSYVVMPLFHVHGLVGALFSTLSSGGTVILPKAGKFSATVFWNDIVSCRATWYTAVPTIHQILLARADQDKESINSAQLRFIRSCSSPLAAPVLGRLEATFHAPVLEAYAMTEASHQMTSNPLPSMGPHKPGSVGRPMNVQLAILDDKDNVVSTPKVVGNVCIRGENVTKGYQNRPEANISDFSSGWFHTGDQGYLDVEGYLYLTGRTKEIINRGGEKIAPVEIDNVLLTHPDIQQAVAFAGPSEKYGQEVCCAVVFVQSKNLTAKQIQEHCASKLAKEKVPSRIFITDSIPKTATGKVQRRFVAAKFLQPSAKL</sequence>
<dbReference type="GO" id="GO:0005524">
    <property type="term" value="F:ATP binding"/>
    <property type="evidence" value="ECO:0007669"/>
    <property type="project" value="UniProtKB-KW"/>
</dbReference>
<evidence type="ECO:0000259" key="5">
    <source>
        <dbReference type="Pfam" id="PF00501"/>
    </source>
</evidence>
<dbReference type="Gene3D" id="3.30.300.30">
    <property type="match status" value="1"/>
</dbReference>
<dbReference type="AlphaFoldDB" id="A0A7S2RLY8"/>
<evidence type="ECO:0000259" key="6">
    <source>
        <dbReference type="Pfam" id="PF13193"/>
    </source>
</evidence>
<dbReference type="PANTHER" id="PTHR43201:SF5">
    <property type="entry name" value="MEDIUM-CHAIN ACYL-COA LIGASE ACSF2, MITOCHONDRIAL"/>
    <property type="match status" value="1"/>
</dbReference>
<keyword evidence="2" id="KW-0436">Ligase</keyword>
<dbReference type="PANTHER" id="PTHR43201">
    <property type="entry name" value="ACYL-COA SYNTHETASE"/>
    <property type="match status" value="1"/>
</dbReference>
<dbReference type="CDD" id="cd05926">
    <property type="entry name" value="FACL_fum10p_like"/>
    <property type="match status" value="1"/>
</dbReference>
<reference evidence="7" key="1">
    <citation type="submission" date="2021-01" db="EMBL/GenBank/DDBJ databases">
        <authorList>
            <person name="Corre E."/>
            <person name="Pelletier E."/>
            <person name="Niang G."/>
            <person name="Scheremetjew M."/>
            <person name="Finn R."/>
            <person name="Kale V."/>
            <person name="Holt S."/>
            <person name="Cochrane G."/>
            <person name="Meng A."/>
            <person name="Brown T."/>
            <person name="Cohen L."/>
        </authorList>
    </citation>
    <scope>NUCLEOTIDE SEQUENCE</scope>
    <source>
        <strain evidence="7">NY070348D</strain>
    </source>
</reference>
<keyword evidence="4" id="KW-0067">ATP-binding</keyword>
<dbReference type="InterPro" id="IPR025110">
    <property type="entry name" value="AMP-bd_C"/>
</dbReference>
<dbReference type="InterPro" id="IPR000873">
    <property type="entry name" value="AMP-dep_synth/lig_dom"/>
</dbReference>
<proteinExistence type="inferred from homology"/>
<name>A0A7S2RLY8_9STRA</name>
<evidence type="ECO:0000256" key="3">
    <source>
        <dbReference type="ARBA" id="ARBA00022741"/>
    </source>
</evidence>
<protein>
    <recommendedName>
        <fullName evidence="8">Peroxisomal-coenzyme A synthetase</fullName>
    </recommendedName>
</protein>
<comment type="similarity">
    <text evidence="1">Belongs to the ATP-dependent AMP-binding enzyme family.</text>
</comment>
<dbReference type="InterPro" id="IPR020845">
    <property type="entry name" value="AMP-binding_CS"/>
</dbReference>
<dbReference type="EMBL" id="HBHK01007935">
    <property type="protein sequence ID" value="CAD9674985.1"/>
    <property type="molecule type" value="Transcribed_RNA"/>
</dbReference>
<organism evidence="7">
    <name type="scientific">Mucochytrium quahogii</name>
    <dbReference type="NCBI Taxonomy" id="96639"/>
    <lineage>
        <taxon>Eukaryota</taxon>
        <taxon>Sar</taxon>
        <taxon>Stramenopiles</taxon>
        <taxon>Bigyra</taxon>
        <taxon>Labyrinthulomycetes</taxon>
        <taxon>Thraustochytrida</taxon>
        <taxon>Thraustochytriidae</taxon>
        <taxon>Mucochytrium</taxon>
    </lineage>
</organism>